<keyword evidence="9" id="KW-1185">Reference proteome</keyword>
<accession>A0A510HPJ9</accession>
<feature type="transmembrane region" description="Helical" evidence="7">
    <location>
        <begin position="6"/>
        <end position="24"/>
    </location>
</feature>
<evidence type="ECO:0000256" key="1">
    <source>
        <dbReference type="ARBA" id="ARBA00004651"/>
    </source>
</evidence>
<comment type="subcellular location">
    <subcellularLocation>
        <location evidence="1">Cell membrane</location>
        <topology evidence="1">Multi-pass membrane protein</topology>
    </subcellularLocation>
</comment>
<keyword evidence="6 7" id="KW-0472">Membrane</keyword>
<comment type="similarity">
    <text evidence="2">Belongs to the UPF0410 family.</text>
</comment>
<keyword evidence="5 7" id="KW-1133">Transmembrane helix</keyword>
<sequence length="89" mass="9153">MSLGAVIVWIIVGLIAGVLAKWIMPGPDPGGIIVTILIGIAGAFIGGWVLSLFGIAAERGQFSLGSILTAVLGAVILLAIYRLITRRVA</sequence>
<dbReference type="Pfam" id="PF04226">
    <property type="entry name" value="Transgly_assoc"/>
    <property type="match status" value="1"/>
</dbReference>
<dbReference type="GO" id="GO:0005886">
    <property type="term" value="C:plasma membrane"/>
    <property type="evidence" value="ECO:0007669"/>
    <property type="project" value="UniProtKB-SubCell"/>
</dbReference>
<evidence type="ECO:0000256" key="6">
    <source>
        <dbReference type="ARBA" id="ARBA00023136"/>
    </source>
</evidence>
<reference evidence="8" key="1">
    <citation type="journal article" date="2019" name="Microbiol. Resour. Announc.">
        <title>Complete Genome Sequence of Rubrobacter xylanophilus Strain AA3-22, Isolated from Arima Onsen in Japan.</title>
        <authorList>
            <person name="Tomariguchi N."/>
            <person name="Miyazaki K."/>
        </authorList>
    </citation>
    <scope>NUCLEOTIDE SEQUENCE [LARGE SCALE GENOMIC DNA]</scope>
    <source>
        <strain evidence="8">AA3-22</strain>
    </source>
</reference>
<dbReference type="AlphaFoldDB" id="A0A510HPJ9"/>
<dbReference type="OrthoDB" id="9811343at2"/>
<gene>
    <name evidence="8" type="ORF">RxyAA322_25710</name>
</gene>
<evidence type="ECO:0000313" key="9">
    <source>
        <dbReference type="Proteomes" id="UP000318065"/>
    </source>
</evidence>
<organism evidence="8 9">
    <name type="scientific">Rubrobacter xylanophilus</name>
    <dbReference type="NCBI Taxonomy" id="49319"/>
    <lineage>
        <taxon>Bacteria</taxon>
        <taxon>Bacillati</taxon>
        <taxon>Actinomycetota</taxon>
        <taxon>Rubrobacteria</taxon>
        <taxon>Rubrobacterales</taxon>
        <taxon>Rubrobacteraceae</taxon>
        <taxon>Rubrobacter</taxon>
    </lineage>
</organism>
<dbReference type="PANTHER" id="PTHR33884:SF3">
    <property type="entry name" value="UPF0410 PROTEIN YMGE"/>
    <property type="match status" value="1"/>
</dbReference>
<dbReference type="InterPro" id="IPR007341">
    <property type="entry name" value="Transgly_assoc"/>
</dbReference>
<dbReference type="EMBL" id="AP019791">
    <property type="protein sequence ID" value="BBL80717.1"/>
    <property type="molecule type" value="Genomic_DNA"/>
</dbReference>
<evidence type="ECO:0000256" key="4">
    <source>
        <dbReference type="ARBA" id="ARBA00022692"/>
    </source>
</evidence>
<dbReference type="RefSeq" id="WP_143528700.1">
    <property type="nucleotide sequence ID" value="NZ_AP019791.1"/>
</dbReference>
<evidence type="ECO:0000256" key="7">
    <source>
        <dbReference type="SAM" id="Phobius"/>
    </source>
</evidence>
<dbReference type="PANTHER" id="PTHR33884">
    <property type="entry name" value="UPF0410 PROTEIN YMGE"/>
    <property type="match status" value="1"/>
</dbReference>
<feature type="transmembrane region" description="Helical" evidence="7">
    <location>
        <begin position="62"/>
        <end position="84"/>
    </location>
</feature>
<evidence type="ECO:0000256" key="5">
    <source>
        <dbReference type="ARBA" id="ARBA00022989"/>
    </source>
</evidence>
<keyword evidence="3" id="KW-1003">Cell membrane</keyword>
<evidence type="ECO:0000313" key="8">
    <source>
        <dbReference type="EMBL" id="BBL80717.1"/>
    </source>
</evidence>
<evidence type="ECO:0000256" key="3">
    <source>
        <dbReference type="ARBA" id="ARBA00022475"/>
    </source>
</evidence>
<feature type="transmembrane region" description="Helical" evidence="7">
    <location>
        <begin position="31"/>
        <end position="56"/>
    </location>
</feature>
<keyword evidence="4 7" id="KW-0812">Transmembrane</keyword>
<dbReference type="Proteomes" id="UP000318065">
    <property type="component" value="Chromosome"/>
</dbReference>
<name>A0A510HPJ9_9ACTN</name>
<proteinExistence type="inferred from homology"/>
<evidence type="ECO:0000256" key="2">
    <source>
        <dbReference type="ARBA" id="ARBA00011006"/>
    </source>
</evidence>
<protein>
    <submittedName>
        <fullName evidence="8">Membrane protein</fullName>
    </submittedName>
</protein>